<keyword evidence="6" id="KW-0443">Lipid metabolism</keyword>
<evidence type="ECO:0000256" key="2">
    <source>
        <dbReference type="ARBA" id="ARBA00022516"/>
    </source>
</evidence>
<dbReference type="GO" id="GO:0005524">
    <property type="term" value="F:ATP binding"/>
    <property type="evidence" value="ECO:0007669"/>
    <property type="project" value="UniProtKB-KW"/>
</dbReference>
<organism evidence="13">
    <name type="scientific">Cucumis melo</name>
    <name type="common">Muskmelon</name>
    <dbReference type="NCBI Taxonomy" id="3656"/>
    <lineage>
        <taxon>Eukaryota</taxon>
        <taxon>Viridiplantae</taxon>
        <taxon>Streptophyta</taxon>
        <taxon>Embryophyta</taxon>
        <taxon>Tracheophyta</taxon>
        <taxon>Spermatophyta</taxon>
        <taxon>Magnoliopsida</taxon>
        <taxon>eudicotyledons</taxon>
        <taxon>Gunneridae</taxon>
        <taxon>Pentapetalae</taxon>
        <taxon>rosids</taxon>
        <taxon>fabids</taxon>
        <taxon>Cucurbitales</taxon>
        <taxon>Cucurbitaceae</taxon>
        <taxon>Benincaseae</taxon>
        <taxon>Cucumis</taxon>
    </lineage>
</organism>
<dbReference type="InterPro" id="IPR011763">
    <property type="entry name" value="COA_CT_C"/>
</dbReference>
<evidence type="ECO:0000256" key="1">
    <source>
        <dbReference type="ARBA" id="ARBA00011883"/>
    </source>
</evidence>
<evidence type="ECO:0000256" key="3">
    <source>
        <dbReference type="ARBA" id="ARBA00022741"/>
    </source>
</evidence>
<evidence type="ECO:0000256" key="5">
    <source>
        <dbReference type="ARBA" id="ARBA00022840"/>
    </source>
</evidence>
<reference evidence="13" key="1">
    <citation type="submission" date="2023-03" db="UniProtKB">
        <authorList>
            <consortium name="EnsemblPlants"/>
        </authorList>
    </citation>
    <scope>IDENTIFICATION</scope>
</reference>
<evidence type="ECO:0000256" key="9">
    <source>
        <dbReference type="SAM" id="Coils"/>
    </source>
</evidence>
<keyword evidence="7" id="KW-0275">Fatty acid biosynthesis</keyword>
<feature type="signal peptide" evidence="11">
    <location>
        <begin position="1"/>
        <end position="18"/>
    </location>
</feature>
<dbReference type="GO" id="GO:0009317">
    <property type="term" value="C:acetyl-CoA carboxylase complex"/>
    <property type="evidence" value="ECO:0007669"/>
    <property type="project" value="InterPro"/>
</dbReference>
<evidence type="ECO:0000313" key="13">
    <source>
        <dbReference type="EnsemblPlants" id="MELO3C006123.2.1"/>
    </source>
</evidence>
<accession>A0A9I9CNG9</accession>
<comment type="catalytic activity">
    <reaction evidence="8">
        <text>N(6)-carboxybiotinyl-L-lysyl-[protein] + acetyl-CoA = N(6)-biotinyl-L-lysyl-[protein] + malonyl-CoA</text>
        <dbReference type="Rhea" id="RHEA:54728"/>
        <dbReference type="Rhea" id="RHEA-COMP:10505"/>
        <dbReference type="Rhea" id="RHEA-COMP:10506"/>
        <dbReference type="ChEBI" id="CHEBI:57288"/>
        <dbReference type="ChEBI" id="CHEBI:57384"/>
        <dbReference type="ChEBI" id="CHEBI:83144"/>
        <dbReference type="ChEBI" id="CHEBI:83145"/>
        <dbReference type="EC" id="2.1.3.15"/>
    </reaction>
</comment>
<dbReference type="PRINTS" id="PR01069">
    <property type="entry name" value="ACCCTRFRASEA"/>
</dbReference>
<dbReference type="PROSITE" id="PS50989">
    <property type="entry name" value="COA_CT_CTER"/>
    <property type="match status" value="1"/>
</dbReference>
<dbReference type="InterPro" id="IPR029045">
    <property type="entry name" value="ClpP/crotonase-like_dom_sf"/>
</dbReference>
<evidence type="ECO:0000259" key="12">
    <source>
        <dbReference type="PROSITE" id="PS50989"/>
    </source>
</evidence>
<proteinExistence type="predicted"/>
<dbReference type="EC" id="2.1.3.15" evidence="1"/>
<evidence type="ECO:0000256" key="11">
    <source>
        <dbReference type="SAM" id="SignalP"/>
    </source>
</evidence>
<keyword evidence="2" id="KW-0444">Lipid biosynthesis</keyword>
<keyword evidence="10" id="KW-0472">Membrane</keyword>
<protein>
    <recommendedName>
        <fullName evidence="1">acetyl-CoA carboxytransferase</fullName>
        <ecNumber evidence="1">2.1.3.15</ecNumber>
    </recommendedName>
</protein>
<dbReference type="GO" id="GO:0006633">
    <property type="term" value="P:fatty acid biosynthetic process"/>
    <property type="evidence" value="ECO:0007669"/>
    <property type="project" value="UniProtKB-KW"/>
</dbReference>
<keyword evidence="10" id="KW-1133">Transmembrane helix</keyword>
<evidence type="ECO:0000256" key="7">
    <source>
        <dbReference type="ARBA" id="ARBA00023160"/>
    </source>
</evidence>
<dbReference type="Gramene" id="MELO3C006123.2.1">
    <property type="protein sequence ID" value="MELO3C006123.2.1"/>
    <property type="gene ID" value="MELO3C006123.2"/>
</dbReference>
<dbReference type="Gene3D" id="3.90.226.10">
    <property type="entry name" value="2-enoyl-CoA Hydratase, Chain A, domain 1"/>
    <property type="match status" value="2"/>
</dbReference>
<dbReference type="PANTHER" id="PTHR42853:SF1">
    <property type="entry name" value="ACETYL-COA CARBOXYTRANSFERASE"/>
    <property type="match status" value="1"/>
</dbReference>
<keyword evidence="5" id="KW-0067">ATP-binding</keyword>
<dbReference type="GO" id="GO:0016743">
    <property type="term" value="F:carboxyl- or carbamoyltransferase activity"/>
    <property type="evidence" value="ECO:0007669"/>
    <property type="project" value="InterPro"/>
</dbReference>
<dbReference type="GO" id="GO:0003989">
    <property type="term" value="F:acetyl-CoA carboxylase activity"/>
    <property type="evidence" value="ECO:0007669"/>
    <property type="project" value="InterPro"/>
</dbReference>
<evidence type="ECO:0000256" key="4">
    <source>
        <dbReference type="ARBA" id="ARBA00022832"/>
    </source>
</evidence>
<dbReference type="SUPFAM" id="SSF52096">
    <property type="entry name" value="ClpP/crotonase"/>
    <property type="match status" value="1"/>
</dbReference>
<evidence type="ECO:0000256" key="10">
    <source>
        <dbReference type="SAM" id="Phobius"/>
    </source>
</evidence>
<feature type="coiled-coil region" evidence="9">
    <location>
        <begin position="770"/>
        <end position="834"/>
    </location>
</feature>
<feature type="transmembrane region" description="Helical" evidence="10">
    <location>
        <begin position="484"/>
        <end position="510"/>
    </location>
</feature>
<keyword evidence="9" id="KW-0175">Coiled coil</keyword>
<dbReference type="AlphaFoldDB" id="A0A9I9CNG9"/>
<evidence type="ECO:0000256" key="8">
    <source>
        <dbReference type="ARBA" id="ARBA00049152"/>
    </source>
</evidence>
<dbReference type="PANTHER" id="PTHR42853">
    <property type="entry name" value="ACETYL-COENZYME A CARBOXYLASE CARBOXYL TRANSFERASE SUBUNIT ALPHA"/>
    <property type="match status" value="1"/>
</dbReference>
<keyword evidence="4" id="KW-0276">Fatty acid metabolism</keyword>
<feature type="chain" id="PRO_5039947873" description="acetyl-CoA carboxytransferase" evidence="11">
    <location>
        <begin position="19"/>
        <end position="876"/>
    </location>
</feature>
<feature type="domain" description="CoA carboxyltransferase C-terminal" evidence="12">
    <location>
        <begin position="238"/>
        <end position="471"/>
    </location>
</feature>
<keyword evidence="10" id="KW-0812">Transmembrane</keyword>
<name>A0A9I9CNG9_CUCME</name>
<dbReference type="InterPro" id="IPR001095">
    <property type="entry name" value="Acetyl_CoA_COase_a_su"/>
</dbReference>
<sequence length="876" mass="98896">MHPSQIFLLSCLLGLNDCTDFVRESTIGLKFPVGQLMEKDISLHFFVKLHSEDSLLALQLSLCFSLSMARYCLFSNFSDIALLFVLRKGHNEQCFLMMTTLSLASGKVVNKDCCLEFRSLYFVEGPLASKLLRSSYRRGYGFWLDDPKFPQFKSRNKFCVTAKVKKWRKHDYPWPDDMDPNIKSGHLTYLSHFKPLTERPKPVTLPFEKPLVDLEKKIIEIRSLADETGLDFSDQIDSLENKYEMALKDLYTHLTPIQRLSIARHPNRPTVLDHIFNITEKWVELHGDRAGYDDPAIVTGIGSIEGKSYMCIGHQKGRNTKENIARNFAMPTPHGYRKALRMMKYADHHGLPILTFVDTPGAFADLKSEELGQGEAIAQNLRTMFGLKVPIVTVMFLASVSLFSPEACAAILWKSSQEAPKAAEKLRITAEEHYKLKIADGIIPEPLGGAHADPVWASQQIKSAIIQAMEASIFHIFPFGTIEIINFICSFLIFCTIVLDLFVSFLRILLVMEAFENSRSAGYPPFLSELSSMSTEELLHHRMLKYRRIGGFQEGVPIDPESKRNMKPSETSLPKADDIESELEDLKKKILKVKGPPDPITAQTIEKVKQDVDKEMTDAFISMGLQEKLESLQLELSTAADESPNQPLNRNLKEKVAKIMQEFKQNLSKPGSYLSLKQKLQKLDMVNNLFEQKKKSEELKTEINNKIPPETKAKLKHLKDTWDNTISNGAPIDKELVEELEGVKTELVNVLKTANLEVIGVVKKSAAAPTEEVKEKVQRLKEEINGEIEKAIKMEGIGEKIEELKAKMADGLDLKEIERIKAEIKEKIVEALEASGLKEKVESLKMEAASSMAAGAEGMLRDDVVNCNVDYGFRQH</sequence>
<evidence type="ECO:0000256" key="6">
    <source>
        <dbReference type="ARBA" id="ARBA00023098"/>
    </source>
</evidence>
<dbReference type="EnsemblPlants" id="MELO3C006123.2.1">
    <property type="protein sequence ID" value="MELO3C006123.2.1"/>
    <property type="gene ID" value="MELO3C006123.2"/>
</dbReference>
<keyword evidence="3" id="KW-0547">Nucleotide-binding</keyword>
<keyword evidence="11" id="KW-0732">Signal</keyword>
<dbReference type="Pfam" id="PF03255">
    <property type="entry name" value="ACCA"/>
    <property type="match status" value="2"/>
</dbReference>